<dbReference type="PANTHER" id="PTHR33751:SF1">
    <property type="entry name" value="CBB3-TYPE CYTOCHROME C OXIDASE SUBUNIT FIXP"/>
    <property type="match status" value="1"/>
</dbReference>
<gene>
    <name evidence="24" type="ORF">DES49_2323</name>
</gene>
<dbReference type="GO" id="GO:1902600">
    <property type="term" value="P:proton transmembrane transport"/>
    <property type="evidence" value="ECO:0007669"/>
    <property type="project" value="UniProtKB-KW"/>
</dbReference>
<comment type="subcellular location">
    <subcellularLocation>
        <location evidence="1 19">Cell inner membrane</location>
    </subcellularLocation>
</comment>
<dbReference type="Pfam" id="PF14715">
    <property type="entry name" value="FixP_N"/>
    <property type="match status" value="1"/>
</dbReference>
<dbReference type="InterPro" id="IPR050597">
    <property type="entry name" value="Cytochrome_c_Oxidase_Subunit"/>
</dbReference>
<keyword evidence="16 19" id="KW-0408">Iron</keyword>
<feature type="binding site" description="covalent" evidence="21">
    <location>
        <position position="139"/>
    </location>
    <ligand>
        <name>heme c</name>
        <dbReference type="ChEBI" id="CHEBI:61717"/>
        <label>1</label>
    </ligand>
</feature>
<evidence type="ECO:0000313" key="25">
    <source>
        <dbReference type="Proteomes" id="UP000295830"/>
    </source>
</evidence>
<evidence type="ECO:0000256" key="22">
    <source>
        <dbReference type="SAM" id="Phobius"/>
    </source>
</evidence>
<dbReference type="Gene3D" id="1.10.760.10">
    <property type="entry name" value="Cytochrome c-like domain"/>
    <property type="match status" value="2"/>
</dbReference>
<keyword evidence="6 19" id="KW-0997">Cell inner membrane</keyword>
<feature type="binding site" description="covalent" evidence="21">
    <location>
        <position position="227"/>
    </location>
    <ligand>
        <name>heme c</name>
        <dbReference type="ChEBI" id="CHEBI:61717"/>
        <label>2</label>
    </ligand>
</feature>
<evidence type="ECO:0000256" key="17">
    <source>
        <dbReference type="ARBA" id="ARBA00023065"/>
    </source>
</evidence>
<feature type="binding site" description="covalent" evidence="21">
    <location>
        <position position="230"/>
    </location>
    <ligand>
        <name>heme c</name>
        <dbReference type="ChEBI" id="CHEBI:61717"/>
        <label>2</label>
    </ligand>
</feature>
<evidence type="ECO:0000256" key="15">
    <source>
        <dbReference type="ARBA" id="ARBA00023002"/>
    </source>
</evidence>
<evidence type="ECO:0000256" key="16">
    <source>
        <dbReference type="ARBA" id="ARBA00023004"/>
    </source>
</evidence>
<keyword evidence="15 19" id="KW-0560">Oxidoreductase</keyword>
<evidence type="ECO:0000256" key="14">
    <source>
        <dbReference type="ARBA" id="ARBA00022989"/>
    </source>
</evidence>
<keyword evidence="8 19" id="KW-0679">Respiratory chain</keyword>
<evidence type="ECO:0000256" key="21">
    <source>
        <dbReference type="PIRSR" id="PIRSR000006-2"/>
    </source>
</evidence>
<dbReference type="GO" id="GO:0046872">
    <property type="term" value="F:metal ion binding"/>
    <property type="evidence" value="ECO:0007669"/>
    <property type="project" value="UniProtKB-KW"/>
</dbReference>
<keyword evidence="10 19" id="KW-0479">Metal-binding</keyword>
<dbReference type="Pfam" id="PF13442">
    <property type="entry name" value="Cytochrome_CBB3"/>
    <property type="match status" value="2"/>
</dbReference>
<dbReference type="GO" id="GO:0020037">
    <property type="term" value="F:heme binding"/>
    <property type="evidence" value="ECO:0007669"/>
    <property type="project" value="InterPro"/>
</dbReference>
<evidence type="ECO:0000256" key="10">
    <source>
        <dbReference type="ARBA" id="ARBA00022723"/>
    </source>
</evidence>
<evidence type="ECO:0000256" key="9">
    <source>
        <dbReference type="ARBA" id="ARBA00022692"/>
    </source>
</evidence>
<evidence type="ECO:0000256" key="3">
    <source>
        <dbReference type="ARBA" id="ARBA00006113"/>
    </source>
</evidence>
<evidence type="ECO:0000313" key="24">
    <source>
        <dbReference type="EMBL" id="TDT39398.1"/>
    </source>
</evidence>
<dbReference type="Proteomes" id="UP000295830">
    <property type="component" value="Unassembled WGS sequence"/>
</dbReference>
<feature type="binding site" description="axial binding residue" evidence="20">
    <location>
        <position position="272"/>
    </location>
    <ligand>
        <name>heme c</name>
        <dbReference type="ChEBI" id="CHEBI:61717"/>
        <label>1</label>
    </ligand>
    <ligandPart>
        <name>Fe</name>
        <dbReference type="ChEBI" id="CHEBI:18248"/>
    </ligandPart>
</feature>
<dbReference type="RefSeq" id="WP_133736570.1">
    <property type="nucleotide sequence ID" value="NZ_SOAX01000005.1"/>
</dbReference>
<evidence type="ECO:0000256" key="5">
    <source>
        <dbReference type="ARBA" id="ARBA00022475"/>
    </source>
</evidence>
<keyword evidence="12 19" id="KW-0375">Hydrogen ion transport</keyword>
<dbReference type="AlphaFoldDB" id="A0A4V6Q2J7"/>
<accession>A0A4V6Q2J7</accession>
<dbReference type="InterPro" id="IPR009056">
    <property type="entry name" value="Cyt_c-like_dom"/>
</dbReference>
<evidence type="ECO:0000259" key="23">
    <source>
        <dbReference type="PROSITE" id="PS51007"/>
    </source>
</evidence>
<keyword evidence="5 19" id="KW-1003">Cell membrane</keyword>
<dbReference type="NCBIfam" id="TIGR00782">
    <property type="entry name" value="ccoP"/>
    <property type="match status" value="1"/>
</dbReference>
<feature type="binding site" description="axial binding residue" evidence="20">
    <location>
        <position position="231"/>
    </location>
    <ligand>
        <name>heme c</name>
        <dbReference type="ChEBI" id="CHEBI:61717"/>
        <label>2</label>
    </ligand>
    <ligandPart>
        <name>Fe</name>
        <dbReference type="ChEBI" id="CHEBI:18248"/>
    </ligandPart>
</feature>
<keyword evidence="11" id="KW-0677">Repeat</keyword>
<keyword evidence="7 19" id="KW-0349">Heme</keyword>
<dbReference type="PIRSF" id="PIRSF000006">
    <property type="entry name" value="Cbb3-Cox_fixP"/>
    <property type="match status" value="1"/>
</dbReference>
<evidence type="ECO:0000256" key="7">
    <source>
        <dbReference type="ARBA" id="ARBA00022617"/>
    </source>
</evidence>
<evidence type="ECO:0000256" key="13">
    <source>
        <dbReference type="ARBA" id="ARBA00022982"/>
    </source>
</evidence>
<dbReference type="PANTHER" id="PTHR33751">
    <property type="entry name" value="CBB3-TYPE CYTOCHROME C OXIDASE SUBUNIT FIXP"/>
    <property type="match status" value="1"/>
</dbReference>
<evidence type="ECO:0000256" key="19">
    <source>
        <dbReference type="PIRNR" id="PIRNR000006"/>
    </source>
</evidence>
<evidence type="ECO:0000256" key="6">
    <source>
        <dbReference type="ARBA" id="ARBA00022519"/>
    </source>
</evidence>
<comment type="cofactor">
    <cofactor evidence="19 21">
        <name>heme c</name>
        <dbReference type="ChEBI" id="CHEBI:61717"/>
    </cofactor>
    <text evidence="19 21">Binds 2 heme C groups per subunit.</text>
</comment>
<dbReference type="GO" id="GO:0009055">
    <property type="term" value="F:electron transfer activity"/>
    <property type="evidence" value="ECO:0007669"/>
    <property type="project" value="InterPro"/>
</dbReference>
<feature type="binding site" description="axial binding residue" evidence="20">
    <location>
        <position position="143"/>
    </location>
    <ligand>
        <name>heme c</name>
        <dbReference type="ChEBI" id="CHEBI:61717"/>
        <label>1</label>
    </ligand>
    <ligandPart>
        <name>Fe</name>
        <dbReference type="ChEBI" id="CHEBI:18248"/>
    </ligandPart>
</feature>
<comment type="subunit">
    <text evidence="19">Component of the cbb3-type cytochrome c oxidase.</text>
</comment>
<dbReference type="InterPro" id="IPR032858">
    <property type="entry name" value="CcoP_N"/>
</dbReference>
<dbReference type="OrthoDB" id="9811281at2"/>
<dbReference type="GO" id="GO:0005886">
    <property type="term" value="C:plasma membrane"/>
    <property type="evidence" value="ECO:0007669"/>
    <property type="project" value="UniProtKB-SubCell"/>
</dbReference>
<dbReference type="GO" id="GO:0016491">
    <property type="term" value="F:oxidoreductase activity"/>
    <property type="evidence" value="ECO:0007669"/>
    <property type="project" value="UniProtKB-KW"/>
</dbReference>
<keyword evidence="4 19" id="KW-0813">Transport</keyword>
<evidence type="ECO:0000256" key="12">
    <source>
        <dbReference type="ARBA" id="ARBA00022781"/>
    </source>
</evidence>
<proteinExistence type="inferred from homology"/>
<dbReference type="InterPro" id="IPR036909">
    <property type="entry name" value="Cyt_c-like_dom_sf"/>
</dbReference>
<dbReference type="InterPro" id="IPR004678">
    <property type="entry name" value="Cyt_c_oxidase_cbb3_su3"/>
</dbReference>
<comment type="caution">
    <text evidence="24">The sequence shown here is derived from an EMBL/GenBank/DDBJ whole genome shotgun (WGS) entry which is preliminary data.</text>
</comment>
<feature type="domain" description="Cytochrome c" evidence="23">
    <location>
        <begin position="126"/>
        <end position="207"/>
    </location>
</feature>
<keyword evidence="18 19" id="KW-0472">Membrane</keyword>
<protein>
    <recommendedName>
        <fullName evidence="19">Cbb3-type cytochrome c oxidase subunit</fullName>
    </recommendedName>
</protein>
<feature type="domain" description="Cytochrome c" evidence="23">
    <location>
        <begin position="214"/>
        <end position="294"/>
    </location>
</feature>
<keyword evidence="25" id="KW-1185">Reference proteome</keyword>
<feature type="transmembrane region" description="Helical" evidence="22">
    <location>
        <begin position="58"/>
        <end position="77"/>
    </location>
</feature>
<reference evidence="24 25" key="1">
    <citation type="submission" date="2019-03" db="EMBL/GenBank/DDBJ databases">
        <title>Genomic Encyclopedia of Type Strains, Phase IV (KMG-IV): sequencing the most valuable type-strain genomes for metagenomic binning, comparative biology and taxonomic classification.</title>
        <authorList>
            <person name="Goeker M."/>
        </authorList>
    </citation>
    <scope>NUCLEOTIDE SEQUENCE [LARGE SCALE GENOMIC DNA]</scope>
    <source>
        <strain evidence="24 25">DSM 15505</strain>
    </source>
</reference>
<feature type="transmembrane region" description="Helical" evidence="22">
    <location>
        <begin position="7"/>
        <end position="25"/>
    </location>
</feature>
<organism evidence="24 25">
    <name type="scientific">Halospina denitrificans</name>
    <dbReference type="NCBI Taxonomy" id="332522"/>
    <lineage>
        <taxon>Bacteria</taxon>
        <taxon>Pseudomonadati</taxon>
        <taxon>Pseudomonadota</taxon>
        <taxon>Gammaproteobacteria</taxon>
        <taxon>Halospina</taxon>
    </lineage>
</organism>
<dbReference type="PROSITE" id="PS51007">
    <property type="entry name" value="CYTC"/>
    <property type="match status" value="2"/>
</dbReference>
<dbReference type="SUPFAM" id="SSF46626">
    <property type="entry name" value="Cytochrome c"/>
    <property type="match status" value="2"/>
</dbReference>
<evidence type="ECO:0000256" key="11">
    <source>
        <dbReference type="ARBA" id="ARBA00022737"/>
    </source>
</evidence>
<name>A0A4V6Q2J7_9GAMM</name>
<keyword evidence="17 19" id="KW-0406">Ion transport</keyword>
<dbReference type="UniPathway" id="UPA00705"/>
<dbReference type="EMBL" id="SOAX01000005">
    <property type="protein sequence ID" value="TDT39398.1"/>
    <property type="molecule type" value="Genomic_DNA"/>
</dbReference>
<evidence type="ECO:0000256" key="20">
    <source>
        <dbReference type="PIRSR" id="PIRSR000006-1"/>
    </source>
</evidence>
<evidence type="ECO:0000256" key="2">
    <source>
        <dbReference type="ARBA" id="ARBA00004673"/>
    </source>
</evidence>
<evidence type="ECO:0000256" key="18">
    <source>
        <dbReference type="ARBA" id="ARBA00023136"/>
    </source>
</evidence>
<comment type="function">
    <text evidence="19">C-type cytochrome. Part of the cbb3-type cytochrome c oxidase complex.</text>
</comment>
<evidence type="ECO:0000256" key="4">
    <source>
        <dbReference type="ARBA" id="ARBA00022448"/>
    </source>
</evidence>
<comment type="pathway">
    <text evidence="2 19">Energy metabolism; oxidative phosphorylation.</text>
</comment>
<feature type="binding site" description="axial binding residue" evidence="20">
    <location>
        <position position="182"/>
    </location>
    <ligand>
        <name>heme c</name>
        <dbReference type="ChEBI" id="CHEBI:61717"/>
        <label>2</label>
    </ligand>
    <ligandPart>
        <name>Fe</name>
        <dbReference type="ChEBI" id="CHEBI:18248"/>
    </ligandPart>
</feature>
<sequence length="302" mass="33800">MSSFWSIWISALTLIVVFGCWWLLWTVRRNQSSDKVENKSMGHEVDGIDELDNPLPKWWVWMFVLLILFSLVYLVLYPGLGNYQGLLGWSQVKQYEQEVAAAEEEYGPLFAQYAETEVPKLARNDEAMKAGQRLFSNNCATCHGSAGRGGFGFPRLTDDVWNWGGDPETIKETITNGRQANMPARGVNPNLSNEQLGDIVEHVLALNDRSEDSDAAERGEELYQNACASCHGPEGKGNQGMGAPNLTNDTWLYGGDRETLMETLQLGRAGHMPAQTQLSEDQIHLLAAYVYRLSGQHRKAEQ</sequence>
<comment type="similarity">
    <text evidence="3 19">Belongs to the CcoP / FixP family.</text>
</comment>
<keyword evidence="9 22" id="KW-0812">Transmembrane</keyword>
<feature type="binding site" description="covalent" evidence="21">
    <location>
        <position position="142"/>
    </location>
    <ligand>
        <name>heme c</name>
        <dbReference type="ChEBI" id="CHEBI:61717"/>
        <label>1</label>
    </ligand>
</feature>
<evidence type="ECO:0000256" key="1">
    <source>
        <dbReference type="ARBA" id="ARBA00004533"/>
    </source>
</evidence>
<keyword evidence="14 22" id="KW-1133">Transmembrane helix</keyword>
<dbReference type="Gene3D" id="6.10.280.130">
    <property type="match status" value="1"/>
</dbReference>
<dbReference type="InterPro" id="IPR038414">
    <property type="entry name" value="CcoP_N_sf"/>
</dbReference>
<evidence type="ECO:0000256" key="8">
    <source>
        <dbReference type="ARBA" id="ARBA00022660"/>
    </source>
</evidence>
<keyword evidence="13 19" id="KW-0249">Electron transport</keyword>
<dbReference type="GO" id="GO:0006119">
    <property type="term" value="P:oxidative phosphorylation"/>
    <property type="evidence" value="ECO:0007669"/>
    <property type="project" value="UniProtKB-UniPathway"/>
</dbReference>